<evidence type="ECO:0000313" key="2">
    <source>
        <dbReference type="Proteomes" id="UP000322917"/>
    </source>
</evidence>
<keyword evidence="2" id="KW-1185">Reference proteome</keyword>
<evidence type="ECO:0000313" key="1">
    <source>
        <dbReference type="EMBL" id="SHJ23306.1"/>
    </source>
</evidence>
<accession>A0A1M6HMA6</accession>
<dbReference type="AlphaFoldDB" id="A0A1M6HMA6"/>
<protein>
    <submittedName>
        <fullName evidence="1">Uncharacterized protein</fullName>
    </submittedName>
</protein>
<gene>
    <name evidence="1" type="ORF">SAMN02745170_02033</name>
</gene>
<name>A0A1M6HMA6_9FIRM</name>
<sequence length="136" mass="14933">MFCDKARAYLSRNKAATFLVCQNVAAHMEATAKSKAPWTDRTSHARQSINANAEKIGNAVIMHVSHGVKYGRFLEEGTAAHDIHLKNAKAFMWAGLPHPISKNPIHHPGTKAMPAVLPAAEAGKVKLKESVMQLWR</sequence>
<dbReference type="Proteomes" id="UP000322917">
    <property type="component" value="Unassembled WGS sequence"/>
</dbReference>
<organism evidence="1 2">
    <name type="scientific">Propionispora hippei DSM 15287</name>
    <dbReference type="NCBI Taxonomy" id="1123003"/>
    <lineage>
        <taxon>Bacteria</taxon>
        <taxon>Bacillati</taxon>
        <taxon>Bacillota</taxon>
        <taxon>Negativicutes</taxon>
        <taxon>Selenomonadales</taxon>
        <taxon>Sporomusaceae</taxon>
        <taxon>Propionispora</taxon>
    </lineage>
</organism>
<proteinExistence type="predicted"/>
<reference evidence="1 2" key="1">
    <citation type="submission" date="2016-11" db="EMBL/GenBank/DDBJ databases">
        <authorList>
            <person name="Varghese N."/>
            <person name="Submissions S."/>
        </authorList>
    </citation>
    <scope>NUCLEOTIDE SEQUENCE [LARGE SCALE GENOMIC DNA]</scope>
    <source>
        <strain evidence="1 2">DSM 15287</strain>
    </source>
</reference>
<dbReference type="EMBL" id="FQZD01000014">
    <property type="protein sequence ID" value="SHJ23306.1"/>
    <property type="molecule type" value="Genomic_DNA"/>
</dbReference>